<dbReference type="Proteomes" id="UP000029108">
    <property type="component" value="Unassembled WGS sequence"/>
</dbReference>
<dbReference type="AlphaFoldDB" id="A0A086ZTT6"/>
<evidence type="ECO:0000313" key="2">
    <source>
        <dbReference type="Proteomes" id="UP000029108"/>
    </source>
</evidence>
<sequence length="60" mass="6654">MKVAALTRTDRTIGLTLTNIDWTAQSIRNGDQRLTLILDKTDLPDLVQACADALDPDKEQ</sequence>
<proteinExistence type="predicted"/>
<organism evidence="1 2">
    <name type="scientific">Bifidobacterium biavatii DSM 23969</name>
    <dbReference type="NCBI Taxonomy" id="1437608"/>
    <lineage>
        <taxon>Bacteria</taxon>
        <taxon>Bacillati</taxon>
        <taxon>Actinomycetota</taxon>
        <taxon>Actinomycetes</taxon>
        <taxon>Bifidobacteriales</taxon>
        <taxon>Bifidobacteriaceae</taxon>
        <taxon>Bifidobacterium</taxon>
    </lineage>
</organism>
<protein>
    <submittedName>
        <fullName evidence="1">Uncharacterized protein</fullName>
    </submittedName>
</protein>
<evidence type="ECO:0000313" key="1">
    <source>
        <dbReference type="EMBL" id="KFI49936.1"/>
    </source>
</evidence>
<comment type="caution">
    <text evidence="1">The sequence shown here is derived from an EMBL/GenBank/DDBJ whole genome shotgun (WGS) entry which is preliminary data.</text>
</comment>
<name>A0A086ZTT6_9BIFI</name>
<accession>A0A086ZTT6</accession>
<dbReference type="STRING" id="1437608.GCA_000771645_02144"/>
<reference evidence="1 2" key="1">
    <citation type="submission" date="2014-03" db="EMBL/GenBank/DDBJ databases">
        <title>Genomics of Bifidobacteria.</title>
        <authorList>
            <person name="Ventura M."/>
            <person name="Milani C."/>
            <person name="Lugli G.A."/>
        </authorList>
    </citation>
    <scope>NUCLEOTIDE SEQUENCE [LARGE SCALE GENOMIC DNA]</scope>
    <source>
        <strain evidence="1 2">DSM 23969</strain>
    </source>
</reference>
<dbReference type="EMBL" id="JGYN01000019">
    <property type="protein sequence ID" value="KFI49936.1"/>
    <property type="molecule type" value="Genomic_DNA"/>
</dbReference>
<keyword evidence="2" id="KW-1185">Reference proteome</keyword>
<dbReference type="RefSeq" id="WP_033496499.1">
    <property type="nucleotide sequence ID" value="NZ_JDUU01000040.1"/>
</dbReference>
<gene>
    <name evidence="1" type="ORF">BBIA_1858</name>
</gene>